<feature type="domain" description="AAA+ ATPase" evidence="1">
    <location>
        <begin position="58"/>
        <end position="308"/>
    </location>
</feature>
<proteinExistence type="predicted"/>
<dbReference type="InterPro" id="IPR038729">
    <property type="entry name" value="Rad50/SbcC_AAA"/>
</dbReference>
<evidence type="ECO:0000259" key="1">
    <source>
        <dbReference type="SMART" id="SM00382"/>
    </source>
</evidence>
<dbReference type="SMART" id="SM00382">
    <property type="entry name" value="AAA"/>
    <property type="match status" value="1"/>
</dbReference>
<dbReference type="InterPro" id="IPR051396">
    <property type="entry name" value="Bact_Antivir_Def_Nuclease"/>
</dbReference>
<dbReference type="Pfam" id="PF13304">
    <property type="entry name" value="AAA_21"/>
    <property type="match status" value="1"/>
</dbReference>
<dbReference type="EMBL" id="CM001466">
    <property type="protein sequence ID" value="EHY90025.1"/>
    <property type="molecule type" value="Genomic_DNA"/>
</dbReference>
<dbReference type="Pfam" id="PF13476">
    <property type="entry name" value="AAA_23"/>
    <property type="match status" value="1"/>
</dbReference>
<reference evidence="2 3" key="1">
    <citation type="journal article" date="2012" name="Stand. Genomic Sci.">
        <title>Genome sequence of the soil bacterium Saccharomonospora azurea type strain (NA-128(T)).</title>
        <authorList>
            <person name="Klenk H.P."/>
            <person name="Held B."/>
            <person name="Lucas S."/>
            <person name="Lapidus A."/>
            <person name="Copeland A."/>
            <person name="Hammon N."/>
            <person name="Pitluck S."/>
            <person name="Goodwin L.A."/>
            <person name="Han C."/>
            <person name="Tapia R."/>
            <person name="Brambilla E.M."/>
            <person name="Potter G."/>
            <person name="Land M."/>
            <person name="Ivanova N."/>
            <person name="Rohde M."/>
            <person name="Goker M."/>
            <person name="Detter J.C."/>
            <person name="Kyrpides N.C."/>
            <person name="Woyke T."/>
        </authorList>
    </citation>
    <scope>NUCLEOTIDE SEQUENCE [LARGE SCALE GENOMIC DNA]</scope>
    <source>
        <strain evidence="2 3">NA-128</strain>
    </source>
</reference>
<dbReference type="GO" id="GO:0005524">
    <property type="term" value="F:ATP binding"/>
    <property type="evidence" value="ECO:0007669"/>
    <property type="project" value="InterPro"/>
</dbReference>
<dbReference type="Proteomes" id="UP000004705">
    <property type="component" value="Chromosome"/>
</dbReference>
<organism evidence="2 3">
    <name type="scientific">Saccharomonospora azurea NA-128</name>
    <dbReference type="NCBI Taxonomy" id="882081"/>
    <lineage>
        <taxon>Bacteria</taxon>
        <taxon>Bacillati</taxon>
        <taxon>Actinomycetota</taxon>
        <taxon>Actinomycetes</taxon>
        <taxon>Pseudonocardiales</taxon>
        <taxon>Pseudonocardiaceae</taxon>
        <taxon>Saccharomonospora</taxon>
    </lineage>
</organism>
<keyword evidence="3" id="KW-1185">Reference proteome</keyword>
<accession>H8GFG3</accession>
<dbReference type="GO" id="GO:0016887">
    <property type="term" value="F:ATP hydrolysis activity"/>
    <property type="evidence" value="ECO:0007669"/>
    <property type="project" value="InterPro"/>
</dbReference>
<evidence type="ECO:0000313" key="2">
    <source>
        <dbReference type="EMBL" id="EHY90025.1"/>
    </source>
</evidence>
<dbReference type="HOGENOM" id="CLU_042520_0_0_11"/>
<name>H8GFG3_9PSEU</name>
<evidence type="ECO:0000313" key="3">
    <source>
        <dbReference type="Proteomes" id="UP000004705"/>
    </source>
</evidence>
<dbReference type="InterPro" id="IPR003593">
    <property type="entry name" value="AAA+_ATPase"/>
</dbReference>
<sequence>MHHWDYRVSTTHCLRLWIMSNEIERIRRRIQQNNYPLLLRSISIDGLRGFKHSDIELPFPVMALAGENGVGKTTILKLAACAYEQDIPNQRSFQPGEFFPSTSWDEVTKVWVNYEYKQGPKGPPLKSLRKPSSRWRGMDKRPSRKVFFLDISRTMPLEALSGYAQIAKKTAREASSTELAEEYRNRLAYIMNREYIGARFATTNDAKSNRQVGILGRDFGEYSQFHQGAGEASLLSLIQTLERIPDCSLLLIDEVEASLHPKAQRRLIEFLLWLSRTKSVQVILSTHSPYVLESLPPEARALVLRGKDGAKIIYGASTEFCMTSIDDEQHFELSIFCEDDIAQAIIRELLARRDPNLLRRCKILKTGPSDVVETLGKLSQESRLPYRSVAFVDADIDARFAEKLPGSKAPERQIFEDLRDADWPDVTDRFGIGYASLTQTLEEAMRHSDHHHWCTFVGDHISKSRGYVVDTLASIWAKNCVSEEVLGDFTQKIVDRLAQ</sequence>
<dbReference type="AlphaFoldDB" id="H8GFG3"/>
<gene>
    <name evidence="2" type="ORF">SacazDRAFT_03144</name>
</gene>
<dbReference type="InterPro" id="IPR003959">
    <property type="entry name" value="ATPase_AAA_core"/>
</dbReference>
<dbReference type="InterPro" id="IPR027417">
    <property type="entry name" value="P-loop_NTPase"/>
</dbReference>
<dbReference type="CDD" id="cd00267">
    <property type="entry name" value="ABC_ATPase"/>
    <property type="match status" value="1"/>
</dbReference>
<dbReference type="Gene3D" id="3.40.50.300">
    <property type="entry name" value="P-loop containing nucleotide triphosphate hydrolases"/>
    <property type="match status" value="2"/>
</dbReference>
<dbReference type="PANTHER" id="PTHR43581">
    <property type="entry name" value="ATP/GTP PHOSPHATASE"/>
    <property type="match status" value="1"/>
</dbReference>
<dbReference type="SUPFAM" id="SSF52540">
    <property type="entry name" value="P-loop containing nucleoside triphosphate hydrolases"/>
    <property type="match status" value="1"/>
</dbReference>
<dbReference type="GO" id="GO:0006302">
    <property type="term" value="P:double-strand break repair"/>
    <property type="evidence" value="ECO:0007669"/>
    <property type="project" value="InterPro"/>
</dbReference>
<protein>
    <recommendedName>
        <fullName evidence="1">AAA+ ATPase domain-containing protein</fullName>
    </recommendedName>
</protein>
<dbReference type="PANTHER" id="PTHR43581:SF2">
    <property type="entry name" value="EXCINUCLEASE ATPASE SUBUNIT"/>
    <property type="match status" value="1"/>
</dbReference>